<feature type="coiled-coil region" evidence="5">
    <location>
        <begin position="397"/>
        <end position="424"/>
    </location>
</feature>
<protein>
    <recommendedName>
        <fullName evidence="5">Rqc2 homolog RqcH</fullName>
        <shortName evidence="5">RqcH</shortName>
    </recommendedName>
</protein>
<reference evidence="7" key="1">
    <citation type="submission" date="2021-07" db="EMBL/GenBank/DDBJ databases">
        <title>Complete genome sequence of Crassaminicella sp. 143-21, isolated from a deep-sea hydrothermal vent.</title>
        <authorList>
            <person name="Li X."/>
        </authorList>
    </citation>
    <scope>NUCLEOTIDE SEQUENCE</scope>
    <source>
        <strain evidence="7">143-21</strain>
    </source>
</reference>
<dbReference type="PANTHER" id="PTHR15239">
    <property type="entry name" value="NUCLEAR EXPORT MEDIATOR FACTOR NEMF"/>
    <property type="match status" value="1"/>
</dbReference>
<accession>A0ABX8R9W4</accession>
<evidence type="ECO:0000256" key="1">
    <source>
        <dbReference type="ARBA" id="ARBA00022555"/>
    </source>
</evidence>
<dbReference type="PANTHER" id="PTHR15239:SF6">
    <property type="entry name" value="RIBOSOME QUALITY CONTROL COMPLEX SUBUNIT NEMF"/>
    <property type="match status" value="1"/>
</dbReference>
<comment type="similarity">
    <text evidence="5">Belongs to the NEMF family.</text>
</comment>
<dbReference type="Proteomes" id="UP000886818">
    <property type="component" value="Chromosome"/>
</dbReference>
<comment type="subunit">
    <text evidence="5">Associates with stalled 50S ribosomal subunits. Binds to RqcP.</text>
</comment>
<dbReference type="EMBL" id="CP078093">
    <property type="protein sequence ID" value="QXM05854.1"/>
    <property type="molecule type" value="Genomic_DNA"/>
</dbReference>
<evidence type="ECO:0000313" key="8">
    <source>
        <dbReference type="Proteomes" id="UP000886818"/>
    </source>
</evidence>
<keyword evidence="4 5" id="KW-0648">Protein biosynthesis</keyword>
<keyword evidence="8" id="KW-1185">Reference proteome</keyword>
<evidence type="ECO:0000259" key="6">
    <source>
        <dbReference type="Pfam" id="PF05670"/>
    </source>
</evidence>
<evidence type="ECO:0000256" key="5">
    <source>
        <dbReference type="HAMAP-Rule" id="MF_00844"/>
    </source>
</evidence>
<dbReference type="InterPro" id="IPR051608">
    <property type="entry name" value="RQC_Subunit_NEMF"/>
</dbReference>
<feature type="domain" description="NFACT RNA-binding" evidence="6">
    <location>
        <begin position="467"/>
        <end position="566"/>
    </location>
</feature>
<name>A0ABX8R9W4_9CLOT</name>
<dbReference type="Pfam" id="PF05833">
    <property type="entry name" value="NFACT_N"/>
    <property type="match status" value="1"/>
</dbReference>
<keyword evidence="1 5" id="KW-0820">tRNA-binding</keyword>
<dbReference type="RefSeq" id="WP_218282552.1">
    <property type="nucleotide sequence ID" value="NZ_CP078093.1"/>
</dbReference>
<evidence type="ECO:0000256" key="4">
    <source>
        <dbReference type="ARBA" id="ARBA00022917"/>
    </source>
</evidence>
<proteinExistence type="inferred from homology"/>
<keyword evidence="3 5" id="KW-0694">RNA-binding</keyword>
<dbReference type="InterPro" id="IPR043682">
    <property type="entry name" value="RqcH_bacterial"/>
</dbReference>
<comment type="function">
    <text evidence="5">Key component of the ribosome quality control system (RQC), a ribosome-associated complex that mediates the extraction of incompletely synthesized nascent chains from stalled ribosomes and their subsequent degradation. RqcH recruits Ala-charged tRNA, and with RqcP directs the elongation of stalled nascent chains on 50S ribosomal subunits, leading to non-templated C-terminal alanine extensions (Ala tail). The Ala tail promotes nascent chain degradation. May add between 1 and at least 8 Ala residues. Binds to stalled 50S ribosomal subunits.</text>
</comment>
<dbReference type="Pfam" id="PF05670">
    <property type="entry name" value="NFACT-R_1"/>
    <property type="match status" value="1"/>
</dbReference>
<dbReference type="InterPro" id="IPR008532">
    <property type="entry name" value="NFACT_RNA-bd"/>
</dbReference>
<keyword evidence="2 5" id="KW-0699">rRNA-binding</keyword>
<organism evidence="7 8">
    <name type="scientific">Crassaminicella indica</name>
    <dbReference type="NCBI Taxonomy" id="2855394"/>
    <lineage>
        <taxon>Bacteria</taxon>
        <taxon>Bacillati</taxon>
        <taxon>Bacillota</taxon>
        <taxon>Clostridia</taxon>
        <taxon>Eubacteriales</taxon>
        <taxon>Clostridiaceae</taxon>
        <taxon>Crassaminicella</taxon>
    </lineage>
</organism>
<sequence length="593" mass="68137">MPFDGMVISAIVNELKNKIQKGKIEKIYQPEADEINIFIRAFKEKYKLLISASSKNPRIHLTKIDKINPQTPPMFCMLLRKHLQGGRILDIRQKEFERIIVIDIESYDELGFMSIKQLIIEIMGKHSNIILIDKSENKIIDSIKRISSDINRYREVLPNKAYIAPPSQGKVNPINIPFEAFTKALKRSSLGTPIYKAIYTSMQGISPTASREICFRANIHDDKAIADLSSDNYQALWNALNDFMLLSKDSFTPNIIVSKENEHVVDFYCNHLKIYEKIYKYIDFDSISTVLEEYYIKRDLFHRLKQKSSDLRKFVTNTIHKLYNKSQKLQEEFITASNLETHKIYGELLTANLHLVKKGDAQIEVINYYDPDASTISIPLNTNLSPAQNAQKYFKKYTKAKTAQKEIQKQLKDTKDEIQYFENLLHTIENASSLSEIEEIRLELIDEGYIKKKKSLASTKKNIASKPLSFISSDGFEILVGKNNKQNDQLTLKIASKKDLWFHTKDIPGSHVVIISHNKEVPETTILEAAELAAFHSKGKMSSNVPVDYTQVKNVKKPKSAKPGMVIYENYKTIYITPRENIVKILENNKSKS</sequence>
<keyword evidence="5" id="KW-0175">Coiled coil</keyword>
<evidence type="ECO:0000313" key="7">
    <source>
        <dbReference type="EMBL" id="QXM05854.1"/>
    </source>
</evidence>
<dbReference type="HAMAP" id="MF_00844_B">
    <property type="entry name" value="RqcH_B"/>
    <property type="match status" value="1"/>
</dbReference>
<evidence type="ECO:0000256" key="2">
    <source>
        <dbReference type="ARBA" id="ARBA00022730"/>
    </source>
</evidence>
<gene>
    <name evidence="5" type="primary">rqcH</name>
    <name evidence="7" type="ORF">KVH43_10890</name>
</gene>
<evidence type="ECO:0000256" key="3">
    <source>
        <dbReference type="ARBA" id="ARBA00022884"/>
    </source>
</evidence>